<proteinExistence type="predicted"/>
<evidence type="ECO:0000313" key="1">
    <source>
        <dbReference type="EMBL" id="TMX76721.1"/>
    </source>
</evidence>
<dbReference type="EMBL" id="PZOJ01000022">
    <property type="protein sequence ID" value="TMX76721.1"/>
    <property type="molecule type" value="Genomic_DNA"/>
</dbReference>
<feature type="non-terminal residue" evidence="1">
    <location>
        <position position="1"/>
    </location>
</feature>
<keyword evidence="2" id="KW-1185">Reference proteome</keyword>
<accession>A0ACD3T101</accession>
<dbReference type="Proteomes" id="UP000718715">
    <property type="component" value="Unassembled WGS sequence"/>
</dbReference>
<reference evidence="1" key="1">
    <citation type="submission" date="2018-03" db="EMBL/GenBank/DDBJ databases">
        <title>Genomic characterization of a polymicrobial infection associated with a disease outbreak in Pacific white shrimp (Litopenaeus vannamei).</title>
        <authorList>
            <person name="Turner J.W."/>
            <person name="Bachand P.T."/>
            <person name="Tallman J."/>
            <person name="Elledge N.C."/>
            <person name="Pinnell L.J."/>
            <person name="Laughlin R.C."/>
            <person name="Zimba P.V."/>
        </authorList>
    </citation>
    <scope>NUCLEOTIDE SEQUENCE</scope>
    <source>
        <strain evidence="1">Hep-2b-22</strain>
    </source>
</reference>
<comment type="caution">
    <text evidence="1">The sequence shown here is derived from an EMBL/GenBank/DDBJ whole genome shotgun (WGS) entry which is preliminary data.</text>
</comment>
<organism evidence="1 2">
    <name type="scientific">Photobacterium damselae</name>
    <dbReference type="NCBI Taxonomy" id="38293"/>
    <lineage>
        <taxon>Bacteria</taxon>
        <taxon>Pseudomonadati</taxon>
        <taxon>Pseudomonadota</taxon>
        <taxon>Gammaproteobacteria</taxon>
        <taxon>Vibrionales</taxon>
        <taxon>Vibrionaceae</taxon>
        <taxon>Photobacterium</taxon>
    </lineage>
</organism>
<evidence type="ECO:0000313" key="2">
    <source>
        <dbReference type="Proteomes" id="UP000718715"/>
    </source>
</evidence>
<name>A0ACD3T101_PHODM</name>
<gene>
    <name evidence="1" type="ORF">DA092_07100</name>
</gene>
<sequence>PEDSGEAIAHLKLVEVERWSHLCQVYRHLRILYFSSLFVRLDSNLLKSRFAPSTKLGSPRLVLLSTPTMLVILRCYELYLRYRPLGHRDGFHLAMTPHD</sequence>
<protein>
    <submittedName>
        <fullName evidence="1">Uncharacterized protein</fullName>
    </submittedName>
</protein>